<dbReference type="PANTHER" id="PTHR33155:SF17">
    <property type="entry name" value="F2E2.18-RELATED"/>
    <property type="match status" value="1"/>
</dbReference>
<evidence type="ECO:0000313" key="5">
    <source>
        <dbReference type="Proteomes" id="UP001161247"/>
    </source>
</evidence>
<gene>
    <name evidence="4" type="ORF">OLC1_LOCUS14578</name>
</gene>
<comment type="similarity">
    <text evidence="1">Belongs to the fantastic four family.</text>
</comment>
<dbReference type="InterPro" id="IPR021410">
    <property type="entry name" value="FAF"/>
</dbReference>
<dbReference type="InterPro" id="IPR046431">
    <property type="entry name" value="FAF_dom"/>
</dbReference>
<feature type="compositionally biased region" description="Basic and acidic residues" evidence="2">
    <location>
        <begin position="55"/>
        <end position="64"/>
    </location>
</feature>
<reference evidence="4" key="1">
    <citation type="submission" date="2023-03" db="EMBL/GenBank/DDBJ databases">
        <authorList>
            <person name="Julca I."/>
        </authorList>
    </citation>
    <scope>NUCLEOTIDE SEQUENCE</scope>
</reference>
<dbReference type="Proteomes" id="UP001161247">
    <property type="component" value="Chromosome 5"/>
</dbReference>
<evidence type="ECO:0000256" key="2">
    <source>
        <dbReference type="SAM" id="MobiDB-lite"/>
    </source>
</evidence>
<dbReference type="Pfam" id="PF11250">
    <property type="entry name" value="FAF"/>
    <property type="match status" value="1"/>
</dbReference>
<organism evidence="4 5">
    <name type="scientific">Oldenlandia corymbosa var. corymbosa</name>
    <dbReference type="NCBI Taxonomy" id="529605"/>
    <lineage>
        <taxon>Eukaryota</taxon>
        <taxon>Viridiplantae</taxon>
        <taxon>Streptophyta</taxon>
        <taxon>Embryophyta</taxon>
        <taxon>Tracheophyta</taxon>
        <taxon>Spermatophyta</taxon>
        <taxon>Magnoliopsida</taxon>
        <taxon>eudicotyledons</taxon>
        <taxon>Gunneridae</taxon>
        <taxon>Pentapetalae</taxon>
        <taxon>asterids</taxon>
        <taxon>lamiids</taxon>
        <taxon>Gentianales</taxon>
        <taxon>Rubiaceae</taxon>
        <taxon>Rubioideae</taxon>
        <taxon>Spermacoceae</taxon>
        <taxon>Hedyotis-Oldenlandia complex</taxon>
        <taxon>Oldenlandia</taxon>
    </lineage>
</organism>
<proteinExistence type="inferred from homology"/>
<feature type="domain" description="FAF" evidence="3">
    <location>
        <begin position="65"/>
        <end position="120"/>
    </location>
</feature>
<accession>A0AAV1DEG3</accession>
<protein>
    <submittedName>
        <fullName evidence="4">OLC1v1005041C1</fullName>
    </submittedName>
</protein>
<dbReference type="PANTHER" id="PTHR33155">
    <property type="entry name" value="FANTASTIC FOUR-LIKE PROTEIN (DUF3049)"/>
    <property type="match status" value="1"/>
</dbReference>
<evidence type="ECO:0000256" key="1">
    <source>
        <dbReference type="ARBA" id="ARBA00008690"/>
    </source>
</evidence>
<dbReference type="AlphaFoldDB" id="A0AAV1DEG3"/>
<feature type="region of interest" description="Disordered" evidence="2">
    <location>
        <begin position="39"/>
        <end position="68"/>
    </location>
</feature>
<keyword evidence="5" id="KW-1185">Reference proteome</keyword>
<evidence type="ECO:0000259" key="3">
    <source>
        <dbReference type="Pfam" id="PF11250"/>
    </source>
</evidence>
<sequence length="216" mass="24182">MPGLRHSFERSAPNLDDCIGVESCVDWVPGVNFAGIGIPNKTSTARDQRRRNKPEKKIDEEKKKQFPPPLPWLARTDNLYSFMKRDYTDDGRLVIREEKVEKQDFLRADRSVNGRLTLRLVPITDNKDEGVYAADEEEEEEVDGVLEEEVEEESRILNLEDGSFVGNEVPVEDNGGEDDNGGGGMIYKHCNQSRRNSCIFDGGGGVAVAAVRSVHT</sequence>
<name>A0AAV1DEG3_OLDCO</name>
<dbReference type="EMBL" id="OX459122">
    <property type="protein sequence ID" value="CAI9105993.1"/>
    <property type="molecule type" value="Genomic_DNA"/>
</dbReference>
<evidence type="ECO:0000313" key="4">
    <source>
        <dbReference type="EMBL" id="CAI9105993.1"/>
    </source>
</evidence>